<reference evidence="2 3" key="1">
    <citation type="submission" date="2018-11" db="EMBL/GenBank/DDBJ databases">
        <authorList>
            <consortium name="Pathogen Informatics"/>
        </authorList>
    </citation>
    <scope>NUCLEOTIDE SEQUENCE [LARGE SCALE GENOMIC DNA]</scope>
</reference>
<protein>
    <recommendedName>
        <fullName evidence="4">Amino acid transporter transmembrane domain-containing protein</fullName>
    </recommendedName>
</protein>
<dbReference type="Gene3D" id="1.20.120.1770">
    <property type="match status" value="1"/>
</dbReference>
<keyword evidence="1" id="KW-0472">Membrane</keyword>
<dbReference type="AlphaFoldDB" id="A0A3P7ML09"/>
<organism evidence="2 3">
    <name type="scientific">Dibothriocephalus latus</name>
    <name type="common">Fish tapeworm</name>
    <name type="synonym">Diphyllobothrium latum</name>
    <dbReference type="NCBI Taxonomy" id="60516"/>
    <lineage>
        <taxon>Eukaryota</taxon>
        <taxon>Metazoa</taxon>
        <taxon>Spiralia</taxon>
        <taxon>Lophotrochozoa</taxon>
        <taxon>Platyhelminthes</taxon>
        <taxon>Cestoda</taxon>
        <taxon>Eucestoda</taxon>
        <taxon>Diphyllobothriidea</taxon>
        <taxon>Diphyllobothriidae</taxon>
        <taxon>Dibothriocephalus</taxon>
    </lineage>
</organism>
<dbReference type="OrthoDB" id="10046668at2759"/>
<dbReference type="Proteomes" id="UP000281553">
    <property type="component" value="Unassembled WGS sequence"/>
</dbReference>
<keyword evidence="1" id="KW-1133">Transmembrane helix</keyword>
<proteinExistence type="predicted"/>
<gene>
    <name evidence="2" type="ORF">DILT_LOCUS15506</name>
</gene>
<keyword evidence="3" id="KW-1185">Reference proteome</keyword>
<evidence type="ECO:0008006" key="4">
    <source>
        <dbReference type="Google" id="ProtNLM"/>
    </source>
</evidence>
<accession>A0A3P7ML09</accession>
<keyword evidence="1" id="KW-0812">Transmembrane</keyword>
<evidence type="ECO:0000256" key="1">
    <source>
        <dbReference type="SAM" id="Phobius"/>
    </source>
</evidence>
<feature type="transmembrane region" description="Helical" evidence="1">
    <location>
        <begin position="31"/>
        <end position="52"/>
    </location>
</feature>
<evidence type="ECO:0000313" key="3">
    <source>
        <dbReference type="Proteomes" id="UP000281553"/>
    </source>
</evidence>
<evidence type="ECO:0000313" key="2">
    <source>
        <dbReference type="EMBL" id="VDN30264.1"/>
    </source>
</evidence>
<sequence>MFFSGVATCLMGITRVNFLDAGYPSLVKPTAYGNALGVLLVAYCGFVVYLVIRQGFSRTEIVEVEY</sequence>
<dbReference type="EMBL" id="UYRU01079591">
    <property type="protein sequence ID" value="VDN30264.1"/>
    <property type="molecule type" value="Genomic_DNA"/>
</dbReference>
<name>A0A3P7ML09_DIBLA</name>